<evidence type="ECO:0000256" key="4">
    <source>
        <dbReference type="ARBA" id="ARBA00068096"/>
    </source>
</evidence>
<keyword evidence="3" id="KW-1015">Disulfide bond</keyword>
<dbReference type="SMART" id="SM00020">
    <property type="entry name" value="Tryp_SPc"/>
    <property type="match status" value="1"/>
</dbReference>
<dbReference type="GO" id="GO:0006508">
    <property type="term" value="P:proteolysis"/>
    <property type="evidence" value="ECO:0007669"/>
    <property type="project" value="InterPro"/>
</dbReference>
<evidence type="ECO:0000313" key="8">
    <source>
        <dbReference type="EMBL" id="CAH1101346.1"/>
    </source>
</evidence>
<dbReference type="InterPro" id="IPR018114">
    <property type="entry name" value="TRYPSIN_HIS"/>
</dbReference>
<evidence type="ECO:0000256" key="6">
    <source>
        <dbReference type="SAM" id="SignalP"/>
    </source>
</evidence>
<protein>
    <recommendedName>
        <fullName evidence="4">Phenoloxidase-activating factor 2</fullName>
    </recommendedName>
    <alternativeName>
        <fullName evidence="5">Prophenoloxidase-activating factor II</fullName>
    </alternativeName>
</protein>
<evidence type="ECO:0000256" key="5">
    <source>
        <dbReference type="ARBA" id="ARBA00076468"/>
    </source>
</evidence>
<feature type="signal peptide" evidence="6">
    <location>
        <begin position="1"/>
        <end position="19"/>
    </location>
</feature>
<dbReference type="PROSITE" id="PS00134">
    <property type="entry name" value="TRYPSIN_HIS"/>
    <property type="match status" value="1"/>
</dbReference>
<dbReference type="InterPro" id="IPR043504">
    <property type="entry name" value="Peptidase_S1_PA_chymotrypsin"/>
</dbReference>
<dbReference type="PANTHER" id="PTHR24258">
    <property type="entry name" value="SERINE PROTEASE-RELATED"/>
    <property type="match status" value="1"/>
</dbReference>
<dbReference type="Gene3D" id="2.40.10.10">
    <property type="entry name" value="Trypsin-like serine proteases"/>
    <property type="match status" value="2"/>
</dbReference>
<dbReference type="Proteomes" id="UP001153636">
    <property type="component" value="Chromosome 11"/>
</dbReference>
<gene>
    <name evidence="8" type="ORF">PSYICH_LOCUS2754</name>
</gene>
<feature type="chain" id="PRO_5040118444" description="Phenoloxidase-activating factor 2" evidence="6">
    <location>
        <begin position="20"/>
        <end position="429"/>
    </location>
</feature>
<dbReference type="InterPro" id="IPR001254">
    <property type="entry name" value="Trypsin_dom"/>
</dbReference>
<evidence type="ECO:0000259" key="7">
    <source>
        <dbReference type="PROSITE" id="PS50240"/>
    </source>
</evidence>
<dbReference type="Pfam" id="PF18322">
    <property type="entry name" value="CLIP_1"/>
    <property type="match status" value="1"/>
</dbReference>
<dbReference type="InterPro" id="IPR009003">
    <property type="entry name" value="Peptidase_S1_PA"/>
</dbReference>
<keyword evidence="9" id="KW-1185">Reference proteome</keyword>
<evidence type="ECO:0000313" key="9">
    <source>
        <dbReference type="Proteomes" id="UP001153636"/>
    </source>
</evidence>
<feature type="domain" description="Peptidase S1" evidence="7">
    <location>
        <begin position="162"/>
        <end position="410"/>
    </location>
</feature>
<dbReference type="PROSITE" id="PS50240">
    <property type="entry name" value="TRYPSIN_DOM"/>
    <property type="match status" value="1"/>
</dbReference>
<reference evidence="8" key="1">
    <citation type="submission" date="2022-01" db="EMBL/GenBank/DDBJ databases">
        <authorList>
            <person name="King R."/>
        </authorList>
    </citation>
    <scope>NUCLEOTIDE SEQUENCE</scope>
</reference>
<dbReference type="PRINTS" id="PR00722">
    <property type="entry name" value="CHYMOTRYPSIN"/>
</dbReference>
<dbReference type="OrthoDB" id="6261922at2759"/>
<dbReference type="GO" id="GO:0005576">
    <property type="term" value="C:extracellular region"/>
    <property type="evidence" value="ECO:0007669"/>
    <property type="project" value="UniProtKB-SubCell"/>
</dbReference>
<dbReference type="AlphaFoldDB" id="A0A9P0G804"/>
<dbReference type="EMBL" id="OV651823">
    <property type="protein sequence ID" value="CAH1101346.1"/>
    <property type="molecule type" value="Genomic_DNA"/>
</dbReference>
<keyword evidence="6" id="KW-0732">Signal</keyword>
<keyword evidence="2" id="KW-0964">Secreted</keyword>
<dbReference type="InterPro" id="IPR001314">
    <property type="entry name" value="Peptidase_S1A"/>
</dbReference>
<sequence length="429" mass="47839">MKRCITLWFLLSISIPSYCQIDLDLDQIVSEIETSNSSIDLEPNITRNTEFIIINPPNSNNIVTNLNEKVFSLDPVPLNGTNGTSCEFACVPFYQCNNGSLVTTGENIFDIRVNDGPCGSALLTCCQPKDRTTDDRILSPSTTSSIPRGCGHRNPDGVGLTITGAKDNEAQFAEFPWMVSISRDLDNNQRPSCGGALIHPSAVITAAHCVAADKNQRWKVRAGEWDIIKTIEPIPHQEVLVESITIHKDFYSGALFNDIAFLYLTTPVKIGDNVNTICLPPQNYQHRPTRCFTTGWGKDKFGQKGQYHVILKKVDIPFVPRDICQENLRKTRLGRFFELHSSFMCAGGEIGKDACNGDGGSPLVCPLEKEKWRYYHAGIVAWGIGCGDRNVPGVYVDVAKFRDWIDEQMKLRNLETVSYDQNIGLEPRF</sequence>
<dbReference type="GO" id="GO:0004252">
    <property type="term" value="F:serine-type endopeptidase activity"/>
    <property type="evidence" value="ECO:0007669"/>
    <property type="project" value="InterPro"/>
</dbReference>
<dbReference type="SUPFAM" id="SSF50494">
    <property type="entry name" value="Trypsin-like serine proteases"/>
    <property type="match status" value="1"/>
</dbReference>
<comment type="subcellular location">
    <subcellularLocation>
        <location evidence="1">Secreted</location>
    </subcellularLocation>
</comment>
<name>A0A9P0G804_9CUCU</name>
<dbReference type="InterPro" id="IPR041515">
    <property type="entry name" value="PPAF-2-like_Clip"/>
</dbReference>
<dbReference type="CDD" id="cd00190">
    <property type="entry name" value="Tryp_SPc"/>
    <property type="match status" value="1"/>
</dbReference>
<dbReference type="FunFam" id="2.40.10.10:FF:000038">
    <property type="entry name" value="Serine protease"/>
    <property type="match status" value="1"/>
</dbReference>
<dbReference type="PANTHER" id="PTHR24258:SF129">
    <property type="entry name" value="LP15124P-RELATED"/>
    <property type="match status" value="1"/>
</dbReference>
<evidence type="ECO:0000256" key="2">
    <source>
        <dbReference type="ARBA" id="ARBA00022525"/>
    </source>
</evidence>
<proteinExistence type="predicted"/>
<accession>A0A9P0G804</accession>
<evidence type="ECO:0000256" key="1">
    <source>
        <dbReference type="ARBA" id="ARBA00004613"/>
    </source>
</evidence>
<dbReference type="Pfam" id="PF00089">
    <property type="entry name" value="Trypsin"/>
    <property type="match status" value="1"/>
</dbReference>
<evidence type="ECO:0000256" key="3">
    <source>
        <dbReference type="ARBA" id="ARBA00023157"/>
    </source>
</evidence>
<organism evidence="8 9">
    <name type="scientific">Psylliodes chrysocephalus</name>
    <dbReference type="NCBI Taxonomy" id="3402493"/>
    <lineage>
        <taxon>Eukaryota</taxon>
        <taxon>Metazoa</taxon>
        <taxon>Ecdysozoa</taxon>
        <taxon>Arthropoda</taxon>
        <taxon>Hexapoda</taxon>
        <taxon>Insecta</taxon>
        <taxon>Pterygota</taxon>
        <taxon>Neoptera</taxon>
        <taxon>Endopterygota</taxon>
        <taxon>Coleoptera</taxon>
        <taxon>Polyphaga</taxon>
        <taxon>Cucujiformia</taxon>
        <taxon>Chrysomeloidea</taxon>
        <taxon>Chrysomelidae</taxon>
        <taxon>Galerucinae</taxon>
        <taxon>Alticini</taxon>
        <taxon>Psylliodes</taxon>
    </lineage>
</organism>